<sequence length="312" mass="34310">MKHSLSYFRHNVLASLLLCVILASISSGSLAGNIQLGKYVASSVTEGKQESFDKNDSIAFVKADWTKKKLGHGAEMRYAQIRMFHSIQSISLVLYPVKQYSTRILQADEAATTSDLAESVNADFAVNGSFFDTHNGKPVTFVMVDKVVKSTCPASAYDGRSNGLLAMDYSKKENRVGILPLKANTFDQIEKEYSSVLGSGPILMTDGIIPEFPDSIRHPRTIIGITNNGKDIIMVVIDGRFKGNADGMSYKECATIARYLKMKDVINLDGGGSSTLWTKTNGVINHPCDNHLFDHTGERKVSNIVYVSRIRK</sequence>
<keyword evidence="3" id="KW-0378">Hydrolase</keyword>
<proteinExistence type="predicted"/>
<dbReference type="PANTHER" id="PTHR40446">
    <property type="entry name" value="N-ACETYLGLUCOSAMINE-1-PHOSPHODIESTER ALPHA-N-ACETYLGLUCOSAMINIDASE"/>
    <property type="match status" value="1"/>
</dbReference>
<keyword evidence="4" id="KW-1185">Reference proteome</keyword>
<dbReference type="Proteomes" id="UP001204015">
    <property type="component" value="Unassembled WGS sequence"/>
</dbReference>
<name>A0ABT1BTQ6_9BACT</name>
<reference evidence="3 4" key="1">
    <citation type="submission" date="2022-06" db="EMBL/GenBank/DDBJ databases">
        <title>A taxonomic note on the genus Prevotella: Description of four novel genera and emended description of the genera Hallella and Xylanibacter.</title>
        <authorList>
            <person name="Hitch T.C.A."/>
        </authorList>
    </citation>
    <scope>NUCLEOTIDE SEQUENCE [LARGE SCALE GENOMIC DNA]</scope>
    <source>
        <strain evidence="3 4">DSM 100619</strain>
    </source>
</reference>
<feature type="signal peptide" evidence="1">
    <location>
        <begin position="1"/>
        <end position="31"/>
    </location>
</feature>
<accession>A0ABT1BTQ6</accession>
<evidence type="ECO:0000313" key="3">
    <source>
        <dbReference type="EMBL" id="MCO6024465.1"/>
    </source>
</evidence>
<gene>
    <name evidence="3" type="ORF">NG821_01165</name>
</gene>
<organism evidence="3 4">
    <name type="scientific">Segatella cerevisiae</name>
    <dbReference type="NCBI Taxonomy" id="2053716"/>
    <lineage>
        <taxon>Bacteria</taxon>
        <taxon>Pseudomonadati</taxon>
        <taxon>Bacteroidota</taxon>
        <taxon>Bacteroidia</taxon>
        <taxon>Bacteroidales</taxon>
        <taxon>Prevotellaceae</taxon>
        <taxon>Segatella</taxon>
    </lineage>
</organism>
<dbReference type="GO" id="GO:0016798">
    <property type="term" value="F:hydrolase activity, acting on glycosyl bonds"/>
    <property type="evidence" value="ECO:0007669"/>
    <property type="project" value="UniProtKB-KW"/>
</dbReference>
<feature type="chain" id="PRO_5045645377" evidence="1">
    <location>
        <begin position="32"/>
        <end position="312"/>
    </location>
</feature>
<feature type="domain" description="Phosphodiester glycosidase" evidence="2">
    <location>
        <begin position="121"/>
        <end position="307"/>
    </location>
</feature>
<dbReference type="InterPro" id="IPR018711">
    <property type="entry name" value="NAGPA"/>
</dbReference>
<dbReference type="Pfam" id="PF09992">
    <property type="entry name" value="NAGPA"/>
    <property type="match status" value="1"/>
</dbReference>
<evidence type="ECO:0000259" key="2">
    <source>
        <dbReference type="Pfam" id="PF09992"/>
    </source>
</evidence>
<comment type="caution">
    <text evidence="3">The sequence shown here is derived from an EMBL/GenBank/DDBJ whole genome shotgun (WGS) entry which is preliminary data.</text>
</comment>
<evidence type="ECO:0000313" key="4">
    <source>
        <dbReference type="Proteomes" id="UP001204015"/>
    </source>
</evidence>
<dbReference type="RefSeq" id="WP_252759828.1">
    <property type="nucleotide sequence ID" value="NZ_JAMXLY010000002.1"/>
</dbReference>
<protein>
    <submittedName>
        <fullName evidence="3">Phosphodiester glycosidase family protein</fullName>
    </submittedName>
</protein>
<keyword evidence="3" id="KW-0326">Glycosidase</keyword>
<dbReference type="PANTHER" id="PTHR40446:SF2">
    <property type="entry name" value="N-ACETYLGLUCOSAMINE-1-PHOSPHODIESTER ALPHA-N-ACETYLGLUCOSAMINIDASE"/>
    <property type="match status" value="1"/>
</dbReference>
<keyword evidence="1" id="KW-0732">Signal</keyword>
<evidence type="ECO:0000256" key="1">
    <source>
        <dbReference type="SAM" id="SignalP"/>
    </source>
</evidence>
<dbReference type="EMBL" id="JAMXLY010000002">
    <property type="protein sequence ID" value="MCO6024465.1"/>
    <property type="molecule type" value="Genomic_DNA"/>
</dbReference>